<keyword evidence="4" id="KW-1185">Reference proteome</keyword>
<feature type="transmembrane region" description="Helical" evidence="2">
    <location>
        <begin position="24"/>
        <end position="45"/>
    </location>
</feature>
<organism evidence="3 4">
    <name type="scientific">Halocalculus aciditolerans</name>
    <dbReference type="NCBI Taxonomy" id="1383812"/>
    <lineage>
        <taxon>Archaea</taxon>
        <taxon>Methanobacteriati</taxon>
        <taxon>Methanobacteriota</taxon>
        <taxon>Stenosarchaea group</taxon>
        <taxon>Halobacteria</taxon>
        <taxon>Halobacteriales</taxon>
        <taxon>Halobacteriaceae</taxon>
        <taxon>Halocalculus</taxon>
    </lineage>
</organism>
<evidence type="ECO:0000256" key="2">
    <source>
        <dbReference type="SAM" id="Phobius"/>
    </source>
</evidence>
<feature type="coiled-coil region" evidence="1">
    <location>
        <begin position="62"/>
        <end position="109"/>
    </location>
</feature>
<feature type="transmembrane region" description="Helical" evidence="2">
    <location>
        <begin position="273"/>
        <end position="293"/>
    </location>
</feature>
<name>A0A830FDX8_9EURY</name>
<evidence type="ECO:0000313" key="4">
    <source>
        <dbReference type="Proteomes" id="UP000607197"/>
    </source>
</evidence>
<reference evidence="3" key="2">
    <citation type="submission" date="2020-09" db="EMBL/GenBank/DDBJ databases">
        <authorList>
            <person name="Sun Q."/>
            <person name="Ohkuma M."/>
        </authorList>
    </citation>
    <scope>NUCLEOTIDE SEQUENCE</scope>
    <source>
        <strain evidence="3">JCM 19596</strain>
    </source>
</reference>
<protein>
    <submittedName>
        <fullName evidence="3">Uncharacterized protein</fullName>
    </submittedName>
</protein>
<sequence>MWDGEGGRWNEDSWYGSLPKMVTGLYGALAASASVFIGILTALLTSKLTSLSSERNRIDRRVRAIDARLRGLRDRKERLNEKLENIEEMWEDQEQREKAEEQVEDFIENYVGDEFQEDPDEVEPMEVHGAFADFLGVDIADLNDFHTEQLQERYEDVLNKLQPTGGLFQPAQLPDVPVDAEVQAAYDQIDHQWQIHNREQYNQNERQWIQTNTEIRGLRRERQKLVDRFNAIDTAQLWGTLRASAVAIILTVFVPLLMYLLRETELTFIPAPVAVEAVLVFVIWALGLGYVLYHIRAQISDEDSTEGLPDEPDIG</sequence>
<comment type="caution">
    <text evidence="3">The sequence shown here is derived from an EMBL/GenBank/DDBJ whole genome shotgun (WGS) entry which is preliminary data.</text>
</comment>
<evidence type="ECO:0000313" key="3">
    <source>
        <dbReference type="EMBL" id="GGL65585.1"/>
    </source>
</evidence>
<dbReference type="Proteomes" id="UP000607197">
    <property type="component" value="Unassembled WGS sequence"/>
</dbReference>
<keyword evidence="1" id="KW-0175">Coiled coil</keyword>
<proteinExistence type="predicted"/>
<gene>
    <name evidence="3" type="ORF">GCM10009039_24310</name>
</gene>
<dbReference type="EMBL" id="BMPG01000003">
    <property type="protein sequence ID" value="GGL65585.1"/>
    <property type="molecule type" value="Genomic_DNA"/>
</dbReference>
<reference evidence="3" key="1">
    <citation type="journal article" date="2014" name="Int. J. Syst. Evol. Microbiol.">
        <title>Complete genome sequence of Corynebacterium casei LMG S-19264T (=DSM 44701T), isolated from a smear-ripened cheese.</title>
        <authorList>
            <consortium name="US DOE Joint Genome Institute (JGI-PGF)"/>
            <person name="Walter F."/>
            <person name="Albersmeier A."/>
            <person name="Kalinowski J."/>
            <person name="Ruckert C."/>
        </authorList>
    </citation>
    <scope>NUCLEOTIDE SEQUENCE</scope>
    <source>
        <strain evidence="3">JCM 19596</strain>
    </source>
</reference>
<keyword evidence="2" id="KW-1133">Transmembrane helix</keyword>
<accession>A0A830FDX8</accession>
<keyword evidence="2" id="KW-0472">Membrane</keyword>
<dbReference type="AlphaFoldDB" id="A0A830FDX8"/>
<feature type="transmembrane region" description="Helical" evidence="2">
    <location>
        <begin position="243"/>
        <end position="261"/>
    </location>
</feature>
<evidence type="ECO:0000256" key="1">
    <source>
        <dbReference type="SAM" id="Coils"/>
    </source>
</evidence>
<keyword evidence="2" id="KW-0812">Transmembrane</keyword>